<gene>
    <name evidence="1" type="ORF">SDC9_195639</name>
</gene>
<evidence type="ECO:0000313" key="1">
    <source>
        <dbReference type="EMBL" id="MPN48035.1"/>
    </source>
</evidence>
<reference evidence="1" key="1">
    <citation type="submission" date="2019-08" db="EMBL/GenBank/DDBJ databases">
        <authorList>
            <person name="Kucharzyk K."/>
            <person name="Murdoch R.W."/>
            <person name="Higgins S."/>
            <person name="Loffler F."/>
        </authorList>
    </citation>
    <scope>NUCLEOTIDE SEQUENCE</scope>
</reference>
<dbReference type="AlphaFoldDB" id="A0A645I9L0"/>
<organism evidence="1">
    <name type="scientific">bioreactor metagenome</name>
    <dbReference type="NCBI Taxonomy" id="1076179"/>
    <lineage>
        <taxon>unclassified sequences</taxon>
        <taxon>metagenomes</taxon>
        <taxon>ecological metagenomes</taxon>
    </lineage>
</organism>
<protein>
    <submittedName>
        <fullName evidence="1">Uncharacterized protein</fullName>
    </submittedName>
</protein>
<name>A0A645I9L0_9ZZZZ</name>
<sequence length="105" mass="11405">MIIPSRADFSSRAAQTFCQGSCSVIQPGMIAKQKIRTIGIPIERGFHHTLGKPPKSSELLIAGVSRPPLATVPTATKAIAIVKRERNVNWMTSVQTTAERPPRVT</sequence>
<proteinExistence type="predicted"/>
<accession>A0A645I9L0</accession>
<comment type="caution">
    <text evidence="1">The sequence shown here is derived from an EMBL/GenBank/DDBJ whole genome shotgun (WGS) entry which is preliminary data.</text>
</comment>
<dbReference type="EMBL" id="VSSQ01109994">
    <property type="protein sequence ID" value="MPN48035.1"/>
    <property type="molecule type" value="Genomic_DNA"/>
</dbReference>